<feature type="region of interest" description="Disordered" evidence="1">
    <location>
        <begin position="50"/>
        <end position="120"/>
    </location>
</feature>
<reference evidence="3" key="1">
    <citation type="journal article" date="2021" name="Mol. Ecol. Resour.">
        <title>Phylogenomic analyses of the genus Drosophila reveals genomic signals of climate adaptation.</title>
        <authorList>
            <person name="Li F."/>
            <person name="Rane R.V."/>
            <person name="Luria V."/>
            <person name="Xiong Z."/>
            <person name="Chen J."/>
            <person name="Li Z."/>
            <person name="Catullo R.A."/>
            <person name="Griffin P.C."/>
            <person name="Schiffer M."/>
            <person name="Pearce S."/>
            <person name="Lee S.F."/>
            <person name="McElroy K."/>
            <person name="Stocker A."/>
            <person name="Shirriffs J."/>
            <person name="Cockerell F."/>
            <person name="Coppin C."/>
            <person name="Sgro C.M."/>
            <person name="Karger A."/>
            <person name="Cain J.W."/>
            <person name="Weber J.A."/>
            <person name="Santpere G."/>
            <person name="Kirschner M.W."/>
            <person name="Hoffmann A.A."/>
            <person name="Oakeshott J.G."/>
            <person name="Zhang G."/>
        </authorList>
    </citation>
    <scope>NUCLEOTIDE SEQUENCE</scope>
    <source>
        <strain evidence="3">BGI-SZ-2011g</strain>
    </source>
</reference>
<feature type="signal peptide" evidence="2">
    <location>
        <begin position="1"/>
        <end position="22"/>
    </location>
</feature>
<proteinExistence type="predicted"/>
<dbReference type="EMBL" id="JAJJHW010003889">
    <property type="protein sequence ID" value="KAH8355032.1"/>
    <property type="molecule type" value="Genomic_DNA"/>
</dbReference>
<keyword evidence="2" id="KW-0732">Signal</keyword>
<comment type="caution">
    <text evidence="3">The sequence shown here is derived from an EMBL/GenBank/DDBJ whole genome shotgun (WGS) entry which is preliminary data.</text>
</comment>
<gene>
    <name evidence="3" type="ORF">KR093_004161</name>
</gene>
<feature type="compositionally biased region" description="Pro residues" evidence="1">
    <location>
        <begin position="97"/>
        <end position="120"/>
    </location>
</feature>
<evidence type="ECO:0000256" key="1">
    <source>
        <dbReference type="SAM" id="MobiDB-lite"/>
    </source>
</evidence>
<name>A0AAD4JR12_9MUSC</name>
<feature type="chain" id="PRO_5042195999" evidence="2">
    <location>
        <begin position="23"/>
        <end position="120"/>
    </location>
</feature>
<evidence type="ECO:0000313" key="3">
    <source>
        <dbReference type="EMBL" id="KAH8355032.1"/>
    </source>
</evidence>
<organism evidence="3 4">
    <name type="scientific">Drosophila rubida</name>
    <dbReference type="NCBI Taxonomy" id="30044"/>
    <lineage>
        <taxon>Eukaryota</taxon>
        <taxon>Metazoa</taxon>
        <taxon>Ecdysozoa</taxon>
        <taxon>Arthropoda</taxon>
        <taxon>Hexapoda</taxon>
        <taxon>Insecta</taxon>
        <taxon>Pterygota</taxon>
        <taxon>Neoptera</taxon>
        <taxon>Endopterygota</taxon>
        <taxon>Diptera</taxon>
        <taxon>Brachycera</taxon>
        <taxon>Muscomorpha</taxon>
        <taxon>Ephydroidea</taxon>
        <taxon>Drosophilidae</taxon>
        <taxon>Drosophila</taxon>
    </lineage>
</organism>
<evidence type="ECO:0000256" key="2">
    <source>
        <dbReference type="SAM" id="SignalP"/>
    </source>
</evidence>
<accession>A0AAD4JR12</accession>
<evidence type="ECO:0000313" key="4">
    <source>
        <dbReference type="Proteomes" id="UP001200034"/>
    </source>
</evidence>
<dbReference type="Proteomes" id="UP001200034">
    <property type="component" value="Unassembled WGS sequence"/>
</dbReference>
<protein>
    <submittedName>
        <fullName evidence="3">Uncharacterized protein</fullName>
    </submittedName>
</protein>
<keyword evidence="4" id="KW-1185">Reference proteome</keyword>
<sequence length="120" mass="13001">MKLLCAVLVTYVLTLALWGVDGRGGGTTNGFEKSMGNYVRARRHAIGGAALEATHYGNEQPPPPPLRSRRNAANLSFDTEHQSPPDAMHLRQRRQMPAPPPPPEGMPPPPEGMPPPPSYT</sequence>
<dbReference type="AlphaFoldDB" id="A0AAD4JR12"/>